<sequence>MALLYVLHGHRCEMGFYVLRDVSLKKARECAT</sequence>
<accession>A0A067WKX4</accession>
<comment type="caution">
    <text evidence="1">The sequence shown here is derived from an EMBL/GenBank/DDBJ whole genome shotgun (WGS) entry which is preliminary data.</text>
</comment>
<proteinExistence type="predicted"/>
<evidence type="ECO:0000313" key="1">
    <source>
        <dbReference type="EMBL" id="KEC56572.1"/>
    </source>
</evidence>
<dbReference type="EMBL" id="AHPL01000001">
    <property type="protein sequence ID" value="KEC56572.1"/>
    <property type="molecule type" value="Genomic_DNA"/>
</dbReference>
<gene>
    <name evidence="1" type="ORF">O9A_00066</name>
</gene>
<protein>
    <submittedName>
        <fullName evidence="1">Uncharacterized protein</fullName>
    </submittedName>
</protein>
<evidence type="ECO:0000313" key="2">
    <source>
        <dbReference type="Proteomes" id="UP000027015"/>
    </source>
</evidence>
<dbReference type="HOGENOM" id="CLU_3388204_0_0_5"/>
<reference evidence="1 2" key="1">
    <citation type="submission" date="2012-04" db="EMBL/GenBank/DDBJ databases">
        <title>The Genome Sequence of Bartonella koehlerae C-29.</title>
        <authorList>
            <consortium name="The Broad Institute Genome Sequencing Platform"/>
            <consortium name="The Broad Institute Genome Sequencing Center for Infectious Disease"/>
            <person name="Feldgarden M."/>
            <person name="Kirby J."/>
            <person name="Kosoy M."/>
            <person name="Birtles R."/>
            <person name="Probert W.S."/>
            <person name="Chiaraviglio L."/>
            <person name="Walker B."/>
            <person name="Young S.K."/>
            <person name="Zeng Q."/>
            <person name="Gargeya S."/>
            <person name="Fitzgerald M."/>
            <person name="Haas B."/>
            <person name="Abouelleil A."/>
            <person name="Alvarado L."/>
            <person name="Arachchi H.M."/>
            <person name="Berlin A.M."/>
            <person name="Chapman S.B."/>
            <person name="Goldberg J."/>
            <person name="Griggs A."/>
            <person name="Gujja S."/>
            <person name="Hansen M."/>
            <person name="Howarth C."/>
            <person name="Imamovic A."/>
            <person name="Larimer J."/>
            <person name="McCowen C."/>
            <person name="Montmayeur A."/>
            <person name="Murphy C."/>
            <person name="Neiman D."/>
            <person name="Pearson M."/>
            <person name="Priest M."/>
            <person name="Roberts A."/>
            <person name="Saif S."/>
            <person name="Shea T."/>
            <person name="Sisk P."/>
            <person name="Sykes S."/>
            <person name="Wortman J."/>
            <person name="Nusbaum C."/>
            <person name="Birren B."/>
        </authorList>
    </citation>
    <scope>NUCLEOTIDE SEQUENCE [LARGE SCALE GENOMIC DNA]</scope>
    <source>
        <strain evidence="1 2">C-29</strain>
    </source>
</reference>
<dbReference type="AlphaFoldDB" id="A0A067WKX4"/>
<keyword evidence="2" id="KW-1185">Reference proteome</keyword>
<name>A0A067WKX4_9HYPH</name>
<organism evidence="1 2">
    <name type="scientific">Bartonella koehlerae C-29</name>
    <dbReference type="NCBI Taxonomy" id="1134510"/>
    <lineage>
        <taxon>Bacteria</taxon>
        <taxon>Pseudomonadati</taxon>
        <taxon>Pseudomonadota</taxon>
        <taxon>Alphaproteobacteria</taxon>
        <taxon>Hyphomicrobiales</taxon>
        <taxon>Bartonellaceae</taxon>
        <taxon>Bartonella</taxon>
    </lineage>
</organism>
<dbReference type="Proteomes" id="UP000027015">
    <property type="component" value="Unassembled WGS sequence"/>
</dbReference>